<dbReference type="Proteomes" id="UP000657006">
    <property type="component" value="Unassembled WGS sequence"/>
</dbReference>
<keyword evidence="1" id="KW-0472">Membrane</keyword>
<feature type="transmembrane region" description="Helical" evidence="1">
    <location>
        <begin position="61"/>
        <end position="84"/>
    </location>
</feature>
<name>A0A926DTB0_9FIRM</name>
<evidence type="ECO:0000313" key="2">
    <source>
        <dbReference type="EMBL" id="MBC8543656.1"/>
    </source>
</evidence>
<proteinExistence type="predicted"/>
<dbReference type="RefSeq" id="WP_177717976.1">
    <property type="nucleotide sequence ID" value="NZ_JACRSQ010000011.1"/>
</dbReference>
<keyword evidence="1" id="KW-1133">Transmembrane helix</keyword>
<organism evidence="2 3">
    <name type="scientific">Bianquea renquensis</name>
    <dbReference type="NCBI Taxonomy" id="2763661"/>
    <lineage>
        <taxon>Bacteria</taxon>
        <taxon>Bacillati</taxon>
        <taxon>Bacillota</taxon>
        <taxon>Clostridia</taxon>
        <taxon>Eubacteriales</taxon>
        <taxon>Bianqueaceae</taxon>
        <taxon>Bianquea</taxon>
    </lineage>
</organism>
<dbReference type="AlphaFoldDB" id="A0A926DTB0"/>
<feature type="transmembrane region" description="Helical" evidence="1">
    <location>
        <begin position="34"/>
        <end position="55"/>
    </location>
</feature>
<sequence>MPMIYNFEEKQPPELNEKMLRERLKHRDLCRQTLILRIAAVLVSLCYILFAFCIAPESMALAVVSILVAYVTIVGNGVISIVFYKKGACLE</sequence>
<accession>A0A926DTB0</accession>
<protein>
    <submittedName>
        <fullName evidence="2">Uncharacterized protein</fullName>
    </submittedName>
</protein>
<evidence type="ECO:0000313" key="3">
    <source>
        <dbReference type="Proteomes" id="UP000657006"/>
    </source>
</evidence>
<evidence type="ECO:0000256" key="1">
    <source>
        <dbReference type="SAM" id="Phobius"/>
    </source>
</evidence>
<keyword evidence="3" id="KW-1185">Reference proteome</keyword>
<gene>
    <name evidence="2" type="ORF">H8730_08875</name>
</gene>
<dbReference type="EMBL" id="JACRSQ010000011">
    <property type="protein sequence ID" value="MBC8543656.1"/>
    <property type="molecule type" value="Genomic_DNA"/>
</dbReference>
<reference evidence="2" key="1">
    <citation type="submission" date="2020-08" db="EMBL/GenBank/DDBJ databases">
        <title>Genome public.</title>
        <authorList>
            <person name="Liu C."/>
            <person name="Sun Q."/>
        </authorList>
    </citation>
    <scope>NUCLEOTIDE SEQUENCE</scope>
    <source>
        <strain evidence="2">NSJ-32</strain>
    </source>
</reference>
<comment type="caution">
    <text evidence="2">The sequence shown here is derived from an EMBL/GenBank/DDBJ whole genome shotgun (WGS) entry which is preliminary data.</text>
</comment>
<keyword evidence="1" id="KW-0812">Transmembrane</keyword>